<keyword evidence="3" id="KW-1185">Reference proteome</keyword>
<dbReference type="Pfam" id="PF13524">
    <property type="entry name" value="Glyco_trans_1_2"/>
    <property type="match status" value="1"/>
</dbReference>
<reference evidence="2 3" key="1">
    <citation type="submission" date="2017-02" db="EMBL/GenBank/DDBJ databases">
        <authorList>
            <person name="Peterson S.W."/>
        </authorList>
    </citation>
    <scope>NUCLEOTIDE SEQUENCE [LARGE SCALE GENOMIC DNA]</scope>
    <source>
        <strain evidence="2 3">DSM 18034</strain>
    </source>
</reference>
<protein>
    <submittedName>
        <fullName evidence="2">Spore maturation protein CgeB</fullName>
    </submittedName>
</protein>
<dbReference type="RefSeq" id="WP_078684792.1">
    <property type="nucleotide sequence ID" value="NZ_FUYA01000004.1"/>
</dbReference>
<dbReference type="OrthoDB" id="9791241at2"/>
<accession>A0A1T4W328</accession>
<name>A0A1T4W328_9BACT</name>
<dbReference type="EMBL" id="FUYA01000004">
    <property type="protein sequence ID" value="SKA71549.1"/>
    <property type="molecule type" value="Genomic_DNA"/>
</dbReference>
<proteinExistence type="predicted"/>
<organism evidence="2 3">
    <name type="scientific">Desulfobaculum bizertense DSM 18034</name>
    <dbReference type="NCBI Taxonomy" id="1121442"/>
    <lineage>
        <taxon>Bacteria</taxon>
        <taxon>Pseudomonadati</taxon>
        <taxon>Thermodesulfobacteriota</taxon>
        <taxon>Desulfovibrionia</taxon>
        <taxon>Desulfovibrionales</taxon>
        <taxon>Desulfovibrionaceae</taxon>
        <taxon>Desulfobaculum</taxon>
    </lineage>
</organism>
<evidence type="ECO:0000259" key="1">
    <source>
        <dbReference type="Pfam" id="PF13524"/>
    </source>
</evidence>
<sequence>MNSSLRILIVLPMYGGSLPIGHYCARALRRMGHLVEIFEAPEFLGAYESLSEMRISRDKVSSLQNGLLNVVSQAILAKAESFEPDLVLSMAQAPLSIPTLRRLKRDNVTTAMWFVEDYKLMTYWKGYAPYYDFFAVIQEEQIFEKLEQIGQENVLYLPLAADPEFHKPMDLTAVERQLWGSELSFMGAGYANRRVAFHQFAGKKFKLWGNGWEDDAVLAPHVQLKGRRLSSEECIKVFNATVINLNLHSSVHVDKLVSGGDFVNPRTFELAACGAFQLVDERSLMSDLFYSDELATFETLPELHEKIEYFLANPEERQAFVQRARERVLKDHTYDQRMQTLLDFIASRRSAWPARKQSESALAGLPPELKVQVLELLQRLQLPVSTSLEDLLWAMRQQKGTLTELETSLLFLNEWRQQYGGIMGE</sequence>
<dbReference type="AlphaFoldDB" id="A0A1T4W328"/>
<dbReference type="STRING" id="1121442.SAMN02745702_01512"/>
<feature type="domain" description="Spore protein YkvP/CgeB glycosyl transferase-like" evidence="1">
    <location>
        <begin position="198"/>
        <end position="343"/>
    </location>
</feature>
<dbReference type="SUPFAM" id="SSF53756">
    <property type="entry name" value="UDP-Glycosyltransferase/glycogen phosphorylase"/>
    <property type="match status" value="1"/>
</dbReference>
<dbReference type="InterPro" id="IPR055259">
    <property type="entry name" value="YkvP/CgeB_Glyco_trans-like"/>
</dbReference>
<evidence type="ECO:0000313" key="2">
    <source>
        <dbReference type="EMBL" id="SKA71549.1"/>
    </source>
</evidence>
<dbReference type="Proteomes" id="UP000189733">
    <property type="component" value="Unassembled WGS sequence"/>
</dbReference>
<evidence type="ECO:0000313" key="3">
    <source>
        <dbReference type="Proteomes" id="UP000189733"/>
    </source>
</evidence>
<gene>
    <name evidence="2" type="ORF">SAMN02745702_01512</name>
</gene>